<evidence type="ECO:0000313" key="3">
    <source>
        <dbReference type="Proteomes" id="UP000185124"/>
    </source>
</evidence>
<sequence length="166" mass="17970">MSGRWSRALGILAIGLFLVACYGCFTRSLPVWQIVALGAIAVFGAVVWTALTVTKAVRERGPAQATATAYLDALVAAEFAVAYELLDEQRRQASDLPTFSELHSGGRQLTGYSVEGTTVVGPGQPRAEVQAHARFVDGEVAPLQLLLIRQADGQWRVAAWRTGERW</sequence>
<keyword evidence="1" id="KW-0472">Membrane</keyword>
<proteinExistence type="predicted"/>
<keyword evidence="1" id="KW-0812">Transmembrane</keyword>
<evidence type="ECO:0000256" key="1">
    <source>
        <dbReference type="SAM" id="Phobius"/>
    </source>
</evidence>
<reference evidence="3" key="1">
    <citation type="submission" date="2016-12" db="EMBL/GenBank/DDBJ databases">
        <authorList>
            <person name="Varghese N."/>
            <person name="Submissions S."/>
        </authorList>
    </citation>
    <scope>NUCLEOTIDE SEQUENCE [LARGE SCALE GENOMIC DNA]</scope>
    <source>
        <strain evidence="3">DSM 45599</strain>
    </source>
</reference>
<dbReference type="STRING" id="709881.SAMN04489832_2443"/>
<dbReference type="PROSITE" id="PS51257">
    <property type="entry name" value="PROKAR_LIPOPROTEIN"/>
    <property type="match status" value="1"/>
</dbReference>
<dbReference type="RefSeq" id="WP_074311392.1">
    <property type="nucleotide sequence ID" value="NZ_FSQT01000001.1"/>
</dbReference>
<dbReference type="Proteomes" id="UP000185124">
    <property type="component" value="Unassembled WGS sequence"/>
</dbReference>
<dbReference type="EMBL" id="FSQT01000001">
    <property type="protein sequence ID" value="SIM84361.1"/>
    <property type="molecule type" value="Genomic_DNA"/>
</dbReference>
<evidence type="ECO:0008006" key="4">
    <source>
        <dbReference type="Google" id="ProtNLM"/>
    </source>
</evidence>
<dbReference type="AlphaFoldDB" id="A0A1N5WGK5"/>
<feature type="transmembrane region" description="Helical" evidence="1">
    <location>
        <begin position="33"/>
        <end position="51"/>
    </location>
</feature>
<gene>
    <name evidence="2" type="ORF">SAMN04489832_2443</name>
</gene>
<dbReference type="OrthoDB" id="3371477at2"/>
<protein>
    <recommendedName>
        <fullName evidence="4">DUF4878 domain-containing protein</fullName>
    </recommendedName>
</protein>
<evidence type="ECO:0000313" key="2">
    <source>
        <dbReference type="EMBL" id="SIM84361.1"/>
    </source>
</evidence>
<accession>A0A1N5WGK5</accession>
<organism evidence="2 3">
    <name type="scientific">Micromonospora cremea</name>
    <dbReference type="NCBI Taxonomy" id="709881"/>
    <lineage>
        <taxon>Bacteria</taxon>
        <taxon>Bacillati</taxon>
        <taxon>Actinomycetota</taxon>
        <taxon>Actinomycetes</taxon>
        <taxon>Micromonosporales</taxon>
        <taxon>Micromonosporaceae</taxon>
        <taxon>Micromonospora</taxon>
    </lineage>
</organism>
<name>A0A1N5WGK5_9ACTN</name>
<keyword evidence="3" id="KW-1185">Reference proteome</keyword>
<keyword evidence="1" id="KW-1133">Transmembrane helix</keyword>